<dbReference type="Proteomes" id="UP000203589">
    <property type="component" value="Chromosome"/>
</dbReference>
<evidence type="ECO:0000313" key="2">
    <source>
        <dbReference type="Proteomes" id="UP000203589"/>
    </source>
</evidence>
<accession>A0A222E561</accession>
<gene>
    <name evidence="1" type="ORF">ANTHELSMS3_02425</name>
</gene>
<evidence type="ECO:0000313" key="1">
    <source>
        <dbReference type="EMBL" id="ASP21091.1"/>
    </source>
</evidence>
<sequence>MISDSVVHKFFRSNRNRFEALQEVVEGFSVVETLDPDDIYSELELRLKHRRNLPVRIAPVADLAQSLPEYVEDRHVVQLSEALDQPNRVYQLVHVAGLQEH</sequence>
<reference evidence="1 2" key="1">
    <citation type="submission" date="2017-07" db="EMBL/GenBank/DDBJ databases">
        <title>Genome Sequence of Antarctobacter heliothermus Strain SMS3 Isolated from a culture of the Diatom Skeletonema marinoi.</title>
        <authorList>
            <person name="Topel M."/>
            <person name="Pinder M.I.M."/>
            <person name="Johansson O.N."/>
            <person name="Kourtchenko O."/>
            <person name="Godhe A."/>
            <person name="Clarke A.K."/>
        </authorList>
    </citation>
    <scope>NUCLEOTIDE SEQUENCE [LARGE SCALE GENOMIC DNA]</scope>
    <source>
        <strain evidence="1 2">SMS3</strain>
    </source>
</reference>
<name>A0A222E561_9RHOB</name>
<protein>
    <submittedName>
        <fullName evidence="1">XRE family transcriptional regulator</fullName>
    </submittedName>
</protein>
<dbReference type="AlphaFoldDB" id="A0A222E561"/>
<dbReference type="RefSeq" id="WP_094035052.1">
    <property type="nucleotide sequence ID" value="NZ_CP022540.1"/>
</dbReference>
<keyword evidence="2" id="KW-1185">Reference proteome</keyword>
<proteinExistence type="predicted"/>
<organism evidence="1 2">
    <name type="scientific">Antarctobacter heliothermus</name>
    <dbReference type="NCBI Taxonomy" id="74033"/>
    <lineage>
        <taxon>Bacteria</taxon>
        <taxon>Pseudomonadati</taxon>
        <taxon>Pseudomonadota</taxon>
        <taxon>Alphaproteobacteria</taxon>
        <taxon>Rhodobacterales</taxon>
        <taxon>Roseobacteraceae</taxon>
        <taxon>Antarctobacter</taxon>
    </lineage>
</organism>
<dbReference type="EMBL" id="CP022540">
    <property type="protein sequence ID" value="ASP21091.1"/>
    <property type="molecule type" value="Genomic_DNA"/>
</dbReference>
<dbReference type="KEGG" id="aht:ANTHELSMS3_02425"/>